<name>N1TZ36_9LEPT</name>
<dbReference type="SMART" id="SM00448">
    <property type="entry name" value="REC"/>
    <property type="match status" value="1"/>
</dbReference>
<dbReference type="InterPro" id="IPR011006">
    <property type="entry name" value="CheY-like_superfamily"/>
</dbReference>
<evidence type="ECO:0000313" key="5">
    <source>
        <dbReference type="Proteomes" id="UP000012249"/>
    </source>
</evidence>
<dbReference type="Pfam" id="PF02518">
    <property type="entry name" value="HATPase_c"/>
    <property type="match status" value="1"/>
</dbReference>
<evidence type="ECO:0000256" key="1">
    <source>
        <dbReference type="ARBA" id="ARBA00022553"/>
    </source>
</evidence>
<keyword evidence="1 2" id="KW-0597">Phosphoprotein</keyword>
<comment type="caution">
    <text evidence="4">The sequence shown here is derived from an EMBL/GenBank/DDBJ whole genome shotgun (WGS) entry which is preliminary data.</text>
</comment>
<evidence type="ECO:0000259" key="3">
    <source>
        <dbReference type="PROSITE" id="PS50110"/>
    </source>
</evidence>
<dbReference type="InterPro" id="IPR001789">
    <property type="entry name" value="Sig_transdc_resp-reg_receiver"/>
</dbReference>
<dbReference type="PANTHER" id="PTHR43547:SF2">
    <property type="entry name" value="HYBRID SIGNAL TRANSDUCTION HISTIDINE KINASE C"/>
    <property type="match status" value="1"/>
</dbReference>
<dbReference type="GO" id="GO:0000155">
    <property type="term" value="F:phosphorelay sensor kinase activity"/>
    <property type="evidence" value="ECO:0007669"/>
    <property type="project" value="TreeGrafter"/>
</dbReference>
<evidence type="ECO:0000256" key="2">
    <source>
        <dbReference type="PROSITE-ProRule" id="PRU00169"/>
    </source>
</evidence>
<dbReference type="PROSITE" id="PS50110">
    <property type="entry name" value="RESPONSE_REGULATORY"/>
    <property type="match status" value="1"/>
</dbReference>
<reference evidence="4 5" key="1">
    <citation type="submission" date="2013-02" db="EMBL/GenBank/DDBJ databases">
        <authorList>
            <person name="Harkins D.M."/>
            <person name="Durkin A.S."/>
            <person name="Brinkac L.M."/>
            <person name="Haft D.H."/>
            <person name="Selengut J.D."/>
            <person name="Sanka R."/>
            <person name="DePew J."/>
            <person name="Purushe J."/>
            <person name="Haake D.A."/>
            <person name="Matsunaga J."/>
            <person name="Vinetz J.M."/>
            <person name="Sutton G.G."/>
            <person name="Nierman W.C."/>
            <person name="Fouts D.E."/>
        </authorList>
    </citation>
    <scope>NUCLEOTIDE SEQUENCE [LARGE SCALE GENOMIC DNA]</scope>
    <source>
        <strain evidence="4 5">Ecochallenge</strain>
    </source>
</reference>
<proteinExistence type="predicted"/>
<sequence length="453" mass="52251">CEPGTTFQFNPVKMERLFINLFKNSLQAFDYGEGKIRVEVRKTRNMVHIIVEDNAGGIPDNLIDKIFSPFFTKTKPESEPDSDFPSAIPSSENTAENYRLSLSKKNQISSFPPSHTKSRIFFLMYRILIVEDIHSIREAIKDLLSGKYTIFDAENYDEAIRILKSEEIHLVITDIRMPGKTGLDLIKTIQHEFPYVLYTLMTAYNINDYINFAHKHGIWNIIPKYSFLDIKLISVMVHKLLTRDIFGVEKYFGPELVIQESKEEDKDFSVPNSNGIAFKRIYSDEQRNFLCNRIAKFLVEKGAPNAINQILEELTSNAMIRAPRDSKGNYKYQYELPSRDLVIPLENIQLAESDFFEIGYGIAENTFIIVIRDHFGSLDKKEILKRLDRHITVDESTGFPPGLADSHGRGLYICREISDQLIFNIEKEKRTEIIALLDKQGNKSYKSLSIYEV</sequence>
<protein>
    <submittedName>
        <fullName evidence="4">GHKL domain protein</fullName>
    </submittedName>
</protein>
<dbReference type="Gene3D" id="3.30.565.10">
    <property type="entry name" value="Histidine kinase-like ATPase, C-terminal domain"/>
    <property type="match status" value="2"/>
</dbReference>
<organism evidence="4 5">
    <name type="scientific">Leptospira weilii str. Ecochallenge</name>
    <dbReference type="NCBI Taxonomy" id="1049986"/>
    <lineage>
        <taxon>Bacteria</taxon>
        <taxon>Pseudomonadati</taxon>
        <taxon>Spirochaetota</taxon>
        <taxon>Spirochaetia</taxon>
        <taxon>Leptospirales</taxon>
        <taxon>Leptospiraceae</taxon>
        <taxon>Leptospira</taxon>
    </lineage>
</organism>
<evidence type="ECO:0000313" key="4">
    <source>
        <dbReference type="EMBL" id="EMY13538.1"/>
    </source>
</evidence>
<dbReference type="Gene3D" id="3.40.50.2300">
    <property type="match status" value="1"/>
</dbReference>
<gene>
    <name evidence="4" type="ORF">LEP1GSC043_3460</name>
</gene>
<dbReference type="PANTHER" id="PTHR43547">
    <property type="entry name" value="TWO-COMPONENT HISTIDINE KINASE"/>
    <property type="match status" value="1"/>
</dbReference>
<dbReference type="SMART" id="SM00387">
    <property type="entry name" value="HATPase_c"/>
    <property type="match status" value="1"/>
</dbReference>
<dbReference type="EMBL" id="AHMI02000230">
    <property type="protein sequence ID" value="EMY13538.1"/>
    <property type="molecule type" value="Genomic_DNA"/>
</dbReference>
<dbReference type="Pfam" id="PF00072">
    <property type="entry name" value="Response_reg"/>
    <property type="match status" value="1"/>
</dbReference>
<dbReference type="Proteomes" id="UP000012249">
    <property type="component" value="Unassembled WGS sequence"/>
</dbReference>
<dbReference type="AlphaFoldDB" id="N1TZ36"/>
<feature type="modified residue" description="4-aspartylphosphate" evidence="2">
    <location>
        <position position="174"/>
    </location>
</feature>
<dbReference type="SUPFAM" id="SSF52172">
    <property type="entry name" value="CheY-like"/>
    <property type="match status" value="1"/>
</dbReference>
<dbReference type="InterPro" id="IPR003594">
    <property type="entry name" value="HATPase_dom"/>
</dbReference>
<dbReference type="SUPFAM" id="SSF55874">
    <property type="entry name" value="ATPase domain of HSP90 chaperone/DNA topoisomerase II/histidine kinase"/>
    <property type="match status" value="2"/>
</dbReference>
<feature type="non-terminal residue" evidence="4">
    <location>
        <position position="1"/>
    </location>
</feature>
<accession>N1TZ36</accession>
<dbReference type="InterPro" id="IPR036890">
    <property type="entry name" value="HATPase_C_sf"/>
</dbReference>
<feature type="domain" description="Response regulatory" evidence="3">
    <location>
        <begin position="126"/>
        <end position="239"/>
    </location>
</feature>